<comment type="caution">
    <text evidence="1">Lacks conserved residue(s) required for the propagation of feature annotation.</text>
</comment>
<organism evidence="3 4">
    <name type="scientific">Polarella glacialis</name>
    <name type="common">Dinoflagellate</name>
    <dbReference type="NCBI Taxonomy" id="89957"/>
    <lineage>
        <taxon>Eukaryota</taxon>
        <taxon>Sar</taxon>
        <taxon>Alveolata</taxon>
        <taxon>Dinophyceae</taxon>
        <taxon>Suessiales</taxon>
        <taxon>Suessiaceae</taxon>
        <taxon>Polarella</taxon>
    </lineage>
</organism>
<dbReference type="EMBL" id="CAJNNV010008569">
    <property type="protein sequence ID" value="CAE8596416.1"/>
    <property type="molecule type" value="Genomic_DNA"/>
</dbReference>
<evidence type="ECO:0000256" key="1">
    <source>
        <dbReference type="PROSITE-ProRule" id="PRU00283"/>
    </source>
</evidence>
<comment type="caution">
    <text evidence="3">The sequence shown here is derived from an EMBL/GenBank/DDBJ whole genome shotgun (WGS) entry which is preliminary data.</text>
</comment>
<gene>
    <name evidence="3" type="ORF">PGLA1383_LOCUS14880</name>
</gene>
<dbReference type="AlphaFoldDB" id="A0A813EEC4"/>
<evidence type="ECO:0000259" key="2">
    <source>
        <dbReference type="PROSITE" id="PS50067"/>
    </source>
</evidence>
<dbReference type="GO" id="GO:0005524">
    <property type="term" value="F:ATP binding"/>
    <property type="evidence" value="ECO:0007669"/>
    <property type="project" value="InterPro"/>
</dbReference>
<evidence type="ECO:0000313" key="4">
    <source>
        <dbReference type="Proteomes" id="UP000654075"/>
    </source>
</evidence>
<feature type="domain" description="Kinesin motor" evidence="2">
    <location>
        <begin position="20"/>
        <end position="108"/>
    </location>
</feature>
<dbReference type="InterPro" id="IPR001752">
    <property type="entry name" value="Kinesin_motor_dom"/>
</dbReference>
<dbReference type="Proteomes" id="UP000654075">
    <property type="component" value="Unassembled WGS sequence"/>
</dbReference>
<evidence type="ECO:0000313" key="3">
    <source>
        <dbReference type="EMBL" id="CAE8596416.1"/>
    </source>
</evidence>
<sequence>MSCRRASLDRPRDTEGEHNRVQVFARARPPVAHEAGSAPVVDVNEVSRVVRVEHPSSSAVRLLAPAPVAEVCGDELGASLSEGAYSSGDDVGRAFAFDGVFGADSTQQ</sequence>
<comment type="similarity">
    <text evidence="1">Belongs to the TRAFAC class myosin-kinesin ATPase superfamily. Kinesin family.</text>
</comment>
<name>A0A813EEC4_POLGL</name>
<dbReference type="GO" id="GO:0007018">
    <property type="term" value="P:microtubule-based movement"/>
    <property type="evidence" value="ECO:0007669"/>
    <property type="project" value="InterPro"/>
</dbReference>
<accession>A0A813EEC4</accession>
<proteinExistence type="inferred from homology"/>
<dbReference type="GO" id="GO:0008017">
    <property type="term" value="F:microtubule binding"/>
    <property type="evidence" value="ECO:0007669"/>
    <property type="project" value="InterPro"/>
</dbReference>
<dbReference type="PROSITE" id="PS50067">
    <property type="entry name" value="KINESIN_MOTOR_2"/>
    <property type="match status" value="1"/>
</dbReference>
<protein>
    <recommendedName>
        <fullName evidence="2">Kinesin motor domain-containing protein</fullName>
    </recommendedName>
</protein>
<dbReference type="GO" id="GO:0003777">
    <property type="term" value="F:microtubule motor activity"/>
    <property type="evidence" value="ECO:0007669"/>
    <property type="project" value="InterPro"/>
</dbReference>
<feature type="non-terminal residue" evidence="3">
    <location>
        <position position="1"/>
    </location>
</feature>
<reference evidence="3" key="1">
    <citation type="submission" date="2021-02" db="EMBL/GenBank/DDBJ databases">
        <authorList>
            <person name="Dougan E. K."/>
            <person name="Rhodes N."/>
            <person name="Thang M."/>
            <person name="Chan C."/>
        </authorList>
    </citation>
    <scope>NUCLEOTIDE SEQUENCE</scope>
</reference>
<keyword evidence="4" id="KW-1185">Reference proteome</keyword>